<dbReference type="Pfam" id="PF11303">
    <property type="entry name" value="DUF3105"/>
    <property type="match status" value="1"/>
</dbReference>
<keyword evidence="2" id="KW-0812">Transmembrane</keyword>
<protein>
    <submittedName>
        <fullName evidence="3">DUF3105 domain-containing protein</fullName>
    </submittedName>
</protein>
<feature type="compositionally biased region" description="Low complexity" evidence="1">
    <location>
        <begin position="14"/>
        <end position="25"/>
    </location>
</feature>
<comment type="caution">
    <text evidence="3">The sequence shown here is derived from an EMBL/GenBank/DDBJ whole genome shotgun (WGS) entry which is preliminary data.</text>
</comment>
<gene>
    <name evidence="3" type="ORF">GCM10023205_49410</name>
</gene>
<dbReference type="InterPro" id="IPR021454">
    <property type="entry name" value="DUF3105"/>
</dbReference>
<keyword evidence="4" id="KW-1185">Reference proteome</keyword>
<dbReference type="EMBL" id="BAABHS010000018">
    <property type="protein sequence ID" value="GAA4976403.1"/>
    <property type="molecule type" value="Genomic_DNA"/>
</dbReference>
<name>A0ABP9HQP6_9ACTN</name>
<keyword evidence="2" id="KW-0472">Membrane</keyword>
<proteinExistence type="predicted"/>
<evidence type="ECO:0000313" key="4">
    <source>
        <dbReference type="Proteomes" id="UP001500466"/>
    </source>
</evidence>
<feature type="compositionally biased region" description="Basic and acidic residues" evidence="1">
    <location>
        <begin position="26"/>
        <end position="35"/>
    </location>
</feature>
<evidence type="ECO:0000256" key="2">
    <source>
        <dbReference type="SAM" id="Phobius"/>
    </source>
</evidence>
<evidence type="ECO:0000256" key="1">
    <source>
        <dbReference type="SAM" id="MobiDB-lite"/>
    </source>
</evidence>
<organism evidence="3 4">
    <name type="scientific">Yinghuangia aomiensis</name>
    <dbReference type="NCBI Taxonomy" id="676205"/>
    <lineage>
        <taxon>Bacteria</taxon>
        <taxon>Bacillati</taxon>
        <taxon>Actinomycetota</taxon>
        <taxon>Actinomycetes</taxon>
        <taxon>Kitasatosporales</taxon>
        <taxon>Streptomycetaceae</taxon>
        <taxon>Yinghuangia</taxon>
    </lineage>
</organism>
<dbReference type="Proteomes" id="UP001500466">
    <property type="component" value="Unassembled WGS sequence"/>
</dbReference>
<accession>A0ABP9HQP6</accession>
<dbReference type="RefSeq" id="WP_345677842.1">
    <property type="nucleotide sequence ID" value="NZ_BAABHS010000018.1"/>
</dbReference>
<evidence type="ECO:0000313" key="3">
    <source>
        <dbReference type="EMBL" id="GAA4976403.1"/>
    </source>
</evidence>
<reference evidence="4" key="1">
    <citation type="journal article" date="2019" name="Int. J. Syst. Evol. Microbiol.">
        <title>The Global Catalogue of Microorganisms (GCM) 10K type strain sequencing project: providing services to taxonomists for standard genome sequencing and annotation.</title>
        <authorList>
            <consortium name="The Broad Institute Genomics Platform"/>
            <consortium name="The Broad Institute Genome Sequencing Center for Infectious Disease"/>
            <person name="Wu L."/>
            <person name="Ma J."/>
        </authorList>
    </citation>
    <scope>NUCLEOTIDE SEQUENCE [LARGE SCALE GENOMIC DNA]</scope>
    <source>
        <strain evidence="4">JCM 17986</strain>
    </source>
</reference>
<feature type="region of interest" description="Disordered" evidence="1">
    <location>
        <begin position="1"/>
        <end position="39"/>
    </location>
</feature>
<sequence length="237" mass="25283">MAPQSGTSKKQNKAAKNAKMTAARQRVAEQRERDRKAAKRRSILIGGTAAVVAAGVVAGLAAVVMTSDDGKSGNNLSGNITADVSAAPNISSPIEGVSTYTASQGHEPNKNITYKQTPPVGGQHDPVWQNCGIYSQPIQDRNGVHSMEHGAVWITYNPSLPADQVAKLQTKARTDFMLLSPHDGMSTPITVTSWGFQLKVDNPDDPRIDAFIKQYRVNKQTTPEYGAACTGGIGKPE</sequence>
<keyword evidence="2" id="KW-1133">Transmembrane helix</keyword>
<feature type="transmembrane region" description="Helical" evidence="2">
    <location>
        <begin position="43"/>
        <end position="65"/>
    </location>
</feature>